<feature type="domain" description="Putative auto-transporter adhesin head GIN" evidence="1">
    <location>
        <begin position="28"/>
        <end position="207"/>
    </location>
</feature>
<accession>A0A3S0D5T0</accession>
<proteinExistence type="predicted"/>
<protein>
    <submittedName>
        <fullName evidence="2">DUF2807 domain-containing protein</fullName>
    </submittedName>
</protein>
<evidence type="ECO:0000313" key="3">
    <source>
        <dbReference type="Proteomes" id="UP000267585"/>
    </source>
</evidence>
<dbReference type="Pfam" id="PF10988">
    <property type="entry name" value="DUF2807"/>
    <property type="match status" value="1"/>
</dbReference>
<dbReference type="RefSeq" id="WP_126162545.1">
    <property type="nucleotide sequence ID" value="NZ_RQPJ01000005.1"/>
</dbReference>
<dbReference type="Proteomes" id="UP000267585">
    <property type="component" value="Unassembled WGS sequence"/>
</dbReference>
<dbReference type="AlphaFoldDB" id="A0A3S0D5T0"/>
<gene>
    <name evidence="2" type="ORF">EHW67_11660</name>
</gene>
<dbReference type="OrthoDB" id="704821at2"/>
<sequence>MSKLLVLGCLLVSFIGVSQRTVEKSVGDFKTIKVYDLIAVNLIESNENKVLVKGDNVDDIQIVNKNGTLKIRMALDKIFHGEDTFVEVYYKDIAVIDGNEGAKITVSQTLDQDKIELRTQEGAKIKVGLAVQDVVVRCVTGGIVEAAGKTNTQEVVLNTGGVFVGKPLVSKRGTVKITAGGEAEMHTSDAIDITIRAGGDVVVYGNPKEVNKNTFAGGRVQIKD</sequence>
<keyword evidence="3" id="KW-1185">Reference proteome</keyword>
<comment type="caution">
    <text evidence="2">The sequence shown here is derived from an EMBL/GenBank/DDBJ whole genome shotgun (WGS) entry which is preliminary data.</text>
</comment>
<evidence type="ECO:0000313" key="2">
    <source>
        <dbReference type="EMBL" id="RTE53649.1"/>
    </source>
</evidence>
<organism evidence="2 3">
    <name type="scientific">Arenibacter aquaticus</name>
    <dbReference type="NCBI Taxonomy" id="2489054"/>
    <lineage>
        <taxon>Bacteria</taxon>
        <taxon>Pseudomonadati</taxon>
        <taxon>Bacteroidota</taxon>
        <taxon>Flavobacteriia</taxon>
        <taxon>Flavobacteriales</taxon>
        <taxon>Flavobacteriaceae</taxon>
        <taxon>Arenibacter</taxon>
    </lineage>
</organism>
<reference evidence="2 3" key="1">
    <citation type="submission" date="2018-11" db="EMBL/GenBank/DDBJ databases">
        <title>Arenibacter aquaticus sp.nov., a marine bacterium isolated from surface seawater in the South China Sea.</title>
        <authorList>
            <person name="Guo J."/>
            <person name="Sun J."/>
        </authorList>
    </citation>
    <scope>NUCLEOTIDE SEQUENCE [LARGE SCALE GENOMIC DNA]</scope>
    <source>
        <strain evidence="2 3">GUO666</strain>
    </source>
</reference>
<name>A0A3S0D5T0_9FLAO</name>
<dbReference type="EMBL" id="RQPJ01000005">
    <property type="protein sequence ID" value="RTE53649.1"/>
    <property type="molecule type" value="Genomic_DNA"/>
</dbReference>
<dbReference type="InterPro" id="IPR021255">
    <property type="entry name" value="DUF2807"/>
</dbReference>
<evidence type="ECO:0000259" key="1">
    <source>
        <dbReference type="Pfam" id="PF10988"/>
    </source>
</evidence>
<dbReference type="Gene3D" id="2.160.20.120">
    <property type="match status" value="1"/>
</dbReference>